<gene>
    <name evidence="8" type="primary">ycf60</name>
    <name evidence="8" type="ORF">Rhodc_166</name>
</gene>
<feature type="transmembrane region" description="Helical" evidence="7">
    <location>
        <begin position="58"/>
        <end position="75"/>
    </location>
</feature>
<dbReference type="EMBL" id="KX284728">
    <property type="protein sequence ID" value="ASK39700.1"/>
    <property type="molecule type" value="Genomic_DNA"/>
</dbReference>
<keyword evidence="4 7" id="KW-0812">Transmembrane</keyword>
<organism evidence="8">
    <name type="scientific">Rhodochaete parvula</name>
    <dbReference type="NCBI Taxonomy" id="110510"/>
    <lineage>
        <taxon>Eukaryota</taxon>
        <taxon>Rhodophyta</taxon>
        <taxon>Compsopogonophyceae</taxon>
        <taxon>Rhodochaetales</taxon>
        <taxon>Rhodochaetaceae</taxon>
        <taxon>Rhodochaete</taxon>
    </lineage>
</organism>
<evidence type="ECO:0000256" key="3">
    <source>
        <dbReference type="ARBA" id="ARBA00017412"/>
    </source>
</evidence>
<evidence type="ECO:0000313" key="8">
    <source>
        <dbReference type="EMBL" id="ASK39700.1"/>
    </source>
</evidence>
<dbReference type="InterPro" id="IPR005691">
    <property type="entry name" value="Tic20"/>
</dbReference>
<keyword evidence="5 7" id="KW-1133">Transmembrane helix</keyword>
<feature type="transmembrane region" description="Helical" evidence="7">
    <location>
        <begin position="105"/>
        <end position="126"/>
    </location>
</feature>
<geneLocation type="plastid" evidence="8"/>
<feature type="transmembrane region" description="Helical" evidence="7">
    <location>
        <begin position="171"/>
        <end position="193"/>
    </location>
</feature>
<feature type="transmembrane region" description="Helical" evidence="7">
    <location>
        <begin position="20"/>
        <end position="38"/>
    </location>
</feature>
<dbReference type="PANTHER" id="PTHR33510:SF5">
    <property type="entry name" value="PROTEIN TIC 20-II, CHLOROPLASTIC"/>
    <property type="match status" value="1"/>
</dbReference>
<dbReference type="GO" id="GO:0031969">
    <property type="term" value="C:chloroplast membrane"/>
    <property type="evidence" value="ECO:0007669"/>
    <property type="project" value="UniProtKB-SubCell"/>
</dbReference>
<keyword evidence="7" id="KW-0150">Chloroplast</keyword>
<evidence type="ECO:0000256" key="7">
    <source>
        <dbReference type="RuleBase" id="RU367003"/>
    </source>
</evidence>
<comment type="subcellular location">
    <subcellularLocation>
        <location evidence="1 7">Plastid</location>
        <location evidence="1 7">Chloroplast membrane</location>
        <topology evidence="1 7">Multi-pass membrane protein</topology>
    </subcellularLocation>
</comment>
<dbReference type="Pfam" id="PF16166">
    <property type="entry name" value="TIC20"/>
    <property type="match status" value="1"/>
</dbReference>
<sequence length="219" mass="25418">MPKIRIYNKKLITQNTIKFYFTTTILALLILTAMMLIYQKIFSKAYGLEKQKEKTNGVILSTRLICILPYFLPLLEGCEHFAQRVMPDYPFKIIRLYRQTLKPMVIFYTENRFVNFISFLTLYFLLVSSKSPLPVSEFLRFNTLQALLIFLITTILGVTFKALPVEFRMSLYGGITCNTFFLFILYTIAYSLFKAIEGKYADIPVISEAVKIQINSKGI</sequence>
<evidence type="ECO:0000256" key="4">
    <source>
        <dbReference type="ARBA" id="ARBA00022692"/>
    </source>
</evidence>
<evidence type="ECO:0000256" key="5">
    <source>
        <dbReference type="ARBA" id="ARBA00022989"/>
    </source>
</evidence>
<keyword evidence="6 7" id="KW-0472">Membrane</keyword>
<name>A0A220T0S3_9RHOD</name>
<proteinExistence type="inferred from homology"/>
<evidence type="ECO:0000256" key="1">
    <source>
        <dbReference type="ARBA" id="ARBA00004508"/>
    </source>
</evidence>
<evidence type="ECO:0000256" key="2">
    <source>
        <dbReference type="ARBA" id="ARBA00009596"/>
    </source>
</evidence>
<reference evidence="8" key="1">
    <citation type="journal article" date="2016" name="BMC Biol.">
        <title>Parallel evolution of highly conserved plastid genome architecture in red seaweeds and seed plants.</title>
        <authorList>
            <person name="Lee J."/>
            <person name="Cho C.H."/>
            <person name="Park S.I."/>
            <person name="Choi J.W."/>
            <person name="Song H.S."/>
            <person name="West J.A."/>
            <person name="Bhattacharya D."/>
            <person name="Yoon H.S."/>
        </authorList>
    </citation>
    <scope>NUCLEOTIDE SEQUENCE</scope>
</reference>
<accession>A0A220T0S3</accession>
<reference evidence="8" key="2">
    <citation type="submission" date="2017-07" db="EMBL/GenBank/DDBJ databases">
        <authorList>
            <person name="Sun Z.S."/>
            <person name="Albrecht U."/>
            <person name="Echele G."/>
            <person name="Lee C.C."/>
        </authorList>
    </citation>
    <scope>NUCLEOTIDE SEQUENCE</scope>
</reference>
<feature type="transmembrane region" description="Helical" evidence="7">
    <location>
        <begin position="138"/>
        <end position="159"/>
    </location>
</feature>
<evidence type="ECO:0000256" key="6">
    <source>
        <dbReference type="ARBA" id="ARBA00023136"/>
    </source>
</evidence>
<dbReference type="AlphaFoldDB" id="A0A220T0S3"/>
<keyword evidence="7 8" id="KW-0934">Plastid</keyword>
<comment type="similarity">
    <text evidence="2 7">Belongs to the Tic20 family.</text>
</comment>
<protein>
    <recommendedName>
        <fullName evidence="3 7">Tic20 family protein Ycf60</fullName>
    </recommendedName>
</protein>
<dbReference type="PANTHER" id="PTHR33510">
    <property type="entry name" value="PROTEIN TIC 20-II, CHLOROPLASTIC"/>
    <property type="match status" value="1"/>
</dbReference>